<keyword evidence="2" id="KW-0808">Transferase</keyword>
<dbReference type="AlphaFoldDB" id="A0A941JP28"/>
<gene>
    <name evidence="3" type="ORF">DSM107014_03875</name>
</gene>
<name>A0A941JP28_9CHRO</name>
<reference evidence="3" key="1">
    <citation type="submission" date="2021-02" db="EMBL/GenBank/DDBJ databases">
        <title>Metagenome analyses of Stigonema ocellatum DSM 106950, Chlorogloea purpurea SAG 13.99 and Gomphosphaeria aponina DSM 107014.</title>
        <authorList>
            <person name="Marter P."/>
            <person name="Huang S."/>
        </authorList>
    </citation>
    <scope>NUCLEOTIDE SEQUENCE</scope>
    <source>
        <strain evidence="3">JP213</strain>
    </source>
</reference>
<dbReference type="InterPro" id="IPR002516">
    <property type="entry name" value="Glyco_trans_11"/>
</dbReference>
<evidence type="ECO:0000313" key="3">
    <source>
        <dbReference type="EMBL" id="MBR8827038.1"/>
    </source>
</evidence>
<dbReference type="PANTHER" id="PTHR11927:SF9">
    <property type="entry name" value="L-FUCOSYLTRANSFERASE"/>
    <property type="match status" value="1"/>
</dbReference>
<protein>
    <submittedName>
        <fullName evidence="3">Alpha-1,2-fucosyltransferase</fullName>
    </submittedName>
</protein>
<dbReference type="EMBL" id="JADQBC010000018">
    <property type="protein sequence ID" value="MBR8827038.1"/>
    <property type="molecule type" value="Genomic_DNA"/>
</dbReference>
<dbReference type="CDD" id="cd11301">
    <property type="entry name" value="Fut1_Fut2_like"/>
    <property type="match status" value="1"/>
</dbReference>
<evidence type="ECO:0000256" key="1">
    <source>
        <dbReference type="ARBA" id="ARBA00022676"/>
    </source>
</evidence>
<proteinExistence type="predicted"/>
<accession>A0A941JP28</accession>
<dbReference type="GO" id="GO:0016020">
    <property type="term" value="C:membrane"/>
    <property type="evidence" value="ECO:0007669"/>
    <property type="project" value="InterPro"/>
</dbReference>
<evidence type="ECO:0000313" key="4">
    <source>
        <dbReference type="Proteomes" id="UP000767446"/>
    </source>
</evidence>
<dbReference type="Pfam" id="PF01531">
    <property type="entry name" value="Glyco_transf_11"/>
    <property type="match status" value="1"/>
</dbReference>
<organism evidence="3 4">
    <name type="scientific">Gomphosphaeria aponina SAG 52.96 = DSM 107014</name>
    <dbReference type="NCBI Taxonomy" id="1521640"/>
    <lineage>
        <taxon>Bacteria</taxon>
        <taxon>Bacillati</taxon>
        <taxon>Cyanobacteriota</taxon>
        <taxon>Cyanophyceae</taxon>
        <taxon>Oscillatoriophycideae</taxon>
        <taxon>Chroococcales</taxon>
        <taxon>Gomphosphaeriaceae</taxon>
        <taxon>Gomphosphaeria</taxon>
    </lineage>
</organism>
<sequence length="282" mass="33123">MLIFHESGRLGNQLFQYSALKSLCKENESLILLGFSQLQSVFDGLEAKIINHNSSRLERGFYYRLYRRLDFLSQKKIITTIQECTNSRRIIFNEGLLKQLTFVKESYFQNQKFFDPDVIKSFKLKPTLFQYAQELLASISQEKVLIFVNVRRGDYLTWPDKDNPAVLPASYYQECIKIVNSKIFNPFFIFLSDDPFYVKDLFGYLENYYISLGSSFEDFAIMTQCQGGILSASTFAWWGAYFAKLTYPKAFFFAPKYWAGHRIKSWYPPMIESDFLTYIDLL</sequence>
<keyword evidence="1" id="KW-0328">Glycosyltransferase</keyword>
<evidence type="ECO:0000256" key="2">
    <source>
        <dbReference type="ARBA" id="ARBA00022679"/>
    </source>
</evidence>
<dbReference type="GO" id="GO:0005975">
    <property type="term" value="P:carbohydrate metabolic process"/>
    <property type="evidence" value="ECO:0007669"/>
    <property type="project" value="InterPro"/>
</dbReference>
<comment type="caution">
    <text evidence="3">The sequence shown here is derived from an EMBL/GenBank/DDBJ whole genome shotgun (WGS) entry which is preliminary data.</text>
</comment>
<dbReference type="PANTHER" id="PTHR11927">
    <property type="entry name" value="GALACTOSIDE 2-L-FUCOSYLTRANSFERASE"/>
    <property type="match status" value="1"/>
</dbReference>
<dbReference type="GO" id="GO:0008107">
    <property type="term" value="F:galactoside 2-alpha-L-fucosyltransferase activity"/>
    <property type="evidence" value="ECO:0007669"/>
    <property type="project" value="InterPro"/>
</dbReference>
<dbReference type="Proteomes" id="UP000767446">
    <property type="component" value="Unassembled WGS sequence"/>
</dbReference>